<organism evidence="1 2">
    <name type="scientific">Salinisphaera orenii YIM 95161</name>
    <dbReference type="NCBI Taxonomy" id="1051139"/>
    <lineage>
        <taxon>Bacteria</taxon>
        <taxon>Pseudomonadati</taxon>
        <taxon>Pseudomonadota</taxon>
        <taxon>Gammaproteobacteria</taxon>
        <taxon>Salinisphaerales</taxon>
        <taxon>Salinisphaeraceae</taxon>
        <taxon>Salinisphaera</taxon>
    </lineage>
</organism>
<comment type="caution">
    <text evidence="1">The sequence shown here is derived from an EMBL/GenBank/DDBJ whole genome shotgun (WGS) entry which is preliminary data.</text>
</comment>
<proteinExistence type="predicted"/>
<sequence length="81" mass="8887">MTDITESRISLVPRSRANRLIAELIKDAEASGNPERYWTDILALVGSSMAAHVSHDAAIRAQAGVIEVARIHRDQLQATNH</sequence>
<protein>
    <submittedName>
        <fullName evidence="1">Uncharacterized protein</fullName>
    </submittedName>
</protein>
<dbReference type="EMBL" id="AYKF01000088">
    <property type="protein sequence ID" value="ROO28269.1"/>
    <property type="molecule type" value="Genomic_DNA"/>
</dbReference>
<dbReference type="RefSeq" id="WP_123591401.1">
    <property type="nucleotide sequence ID" value="NZ_AYKF01000088.1"/>
</dbReference>
<gene>
    <name evidence="1" type="ORF">SAHL_10710</name>
</gene>
<reference evidence="1 2" key="1">
    <citation type="submission" date="2013-10" db="EMBL/GenBank/DDBJ databases">
        <title>Salinisphaera halophila YIM 95161 Genome Sequencing.</title>
        <authorList>
            <person name="Lai Q."/>
            <person name="Li C."/>
            <person name="Shao Z."/>
        </authorList>
    </citation>
    <scope>NUCLEOTIDE SEQUENCE [LARGE SCALE GENOMIC DNA]</scope>
    <source>
        <strain evidence="1 2">YIM 95161</strain>
    </source>
</reference>
<evidence type="ECO:0000313" key="2">
    <source>
        <dbReference type="Proteomes" id="UP000285123"/>
    </source>
</evidence>
<dbReference type="Proteomes" id="UP000285123">
    <property type="component" value="Unassembled WGS sequence"/>
</dbReference>
<name>A0A423PRM6_9GAMM</name>
<accession>A0A423PRM6</accession>
<dbReference type="AlphaFoldDB" id="A0A423PRM6"/>
<evidence type="ECO:0000313" key="1">
    <source>
        <dbReference type="EMBL" id="ROO28269.1"/>
    </source>
</evidence>